<dbReference type="PROSITE" id="PS50818">
    <property type="entry name" value="INTEIN_C_TER"/>
    <property type="match status" value="1"/>
</dbReference>
<feature type="domain" description="Hint" evidence="1">
    <location>
        <begin position="8"/>
        <end position="103"/>
    </location>
</feature>
<proteinExistence type="predicted"/>
<protein>
    <recommendedName>
        <fullName evidence="1">Hint domain-containing protein</fullName>
    </recommendedName>
</protein>
<dbReference type="SUPFAM" id="SSF51294">
    <property type="entry name" value="Hedgehog/intein (Hint) domain"/>
    <property type="match status" value="1"/>
</dbReference>
<evidence type="ECO:0000259" key="1">
    <source>
        <dbReference type="SMART" id="SM00306"/>
    </source>
</evidence>
<dbReference type="InterPro" id="IPR030934">
    <property type="entry name" value="Intein_C"/>
</dbReference>
<dbReference type="PROSITE" id="PS50817">
    <property type="entry name" value="INTEIN_N_TER"/>
    <property type="match status" value="1"/>
</dbReference>
<reference evidence="2 3" key="1">
    <citation type="submission" date="2023-11" db="EMBL/GenBank/DDBJ databases">
        <authorList>
            <person name="Cook R."/>
            <person name="Crisci M."/>
            <person name="Pye H."/>
            <person name="Adriaenssens E."/>
            <person name="Santini J."/>
        </authorList>
    </citation>
    <scope>NUCLEOTIDE SEQUENCE [LARGE SCALE GENOMIC DNA]</scope>
    <source>
        <strain evidence="2">Lak_Megaphage_RVC_JS4_GC31</strain>
    </source>
</reference>
<dbReference type="InterPro" id="IPR036844">
    <property type="entry name" value="Hint_dom_sf"/>
</dbReference>
<dbReference type="InterPro" id="IPR003587">
    <property type="entry name" value="Hint_dom_N"/>
</dbReference>
<dbReference type="CDD" id="cd00081">
    <property type="entry name" value="Hint"/>
    <property type="match status" value="1"/>
</dbReference>
<dbReference type="NCBIfam" id="TIGR01443">
    <property type="entry name" value="intein_Cterm"/>
    <property type="match status" value="1"/>
</dbReference>
<evidence type="ECO:0000313" key="2">
    <source>
        <dbReference type="EMBL" id="WQJ53156.1"/>
    </source>
</evidence>
<sequence length="155" mass="17539">MNTKNLTGGCLLPNEEIIIEDGLKMIADIKEGDMVLSHDGQYHAVERVWNFEKPTYYVSLSNGDHIECSNTHRFLISKTKLDCESSWKTAEELHDGDEIISMSTINIDPNEKIKYNKVKIARIFKSGINNPVIDLTVPDTHTYISANGIINHNSY</sequence>
<organism evidence="2 3">
    <name type="scientific">phage Lak_Megaphage_RVC_JS4_GC31</name>
    <dbReference type="NCBI Taxonomy" id="3109228"/>
    <lineage>
        <taxon>Viruses</taxon>
        <taxon>Duplodnaviria</taxon>
        <taxon>Heunggongvirae</taxon>
        <taxon>Uroviricota</taxon>
        <taxon>Caudoviricetes</taxon>
        <taxon>Caudoviricetes code 15 clade</taxon>
    </lineage>
</organism>
<dbReference type="Gene3D" id="2.170.16.10">
    <property type="entry name" value="Hedgehog/Intein (Hint) domain"/>
    <property type="match status" value="1"/>
</dbReference>
<keyword evidence="3" id="KW-1185">Reference proteome</keyword>
<dbReference type="Pfam" id="PF14890">
    <property type="entry name" value="Intein_splicing"/>
    <property type="match status" value="1"/>
</dbReference>
<name>A0ABZ0Z3A2_9CAUD</name>
<accession>A0ABZ0Z3A2</accession>
<dbReference type="Proteomes" id="UP001349343">
    <property type="component" value="Segment"/>
</dbReference>
<dbReference type="EMBL" id="OR769222">
    <property type="protein sequence ID" value="WQJ53156.1"/>
    <property type="molecule type" value="Genomic_DNA"/>
</dbReference>
<dbReference type="InterPro" id="IPR006141">
    <property type="entry name" value="Intein_N"/>
</dbReference>
<dbReference type="SMART" id="SM00306">
    <property type="entry name" value="HintN"/>
    <property type="match status" value="1"/>
</dbReference>
<evidence type="ECO:0000313" key="3">
    <source>
        <dbReference type="Proteomes" id="UP001349343"/>
    </source>
</evidence>